<dbReference type="InterPro" id="IPR004364">
    <property type="entry name" value="Aa-tRNA-synt_II"/>
</dbReference>
<sequence>MSDQNWQATTSWHALERRAATLNEIRRFFSERDVLEVDTPALMRAGATDLHLDSISASVHVAGRKQTMYLQTSPEFALKRLLATHGRSIFQIAKAFRDGEAGSRHNPEFTMLEWYRPGLSFEQLMAEVADLVKALLKVDEVEFHSYRTLFQQTLDLDPFVATEQQLEALCLQKTGCDMTGEPVSHCLDLLMSHCVEPELGVNRVSGEHKLTFVYDFPASQAALSKVQVVDSIKVAKRFELYVGGSELANGYDELIDGEEQQQRFLRDLDERVAQGKPKVAWDDKLVAALNHGLQECTGVALGIERLLMLRYGYQSIADVIAFPFDRV</sequence>
<evidence type="ECO:0000256" key="2">
    <source>
        <dbReference type="ARBA" id="ARBA00022741"/>
    </source>
</evidence>
<dbReference type="RefSeq" id="WP_344798819.1">
    <property type="nucleotide sequence ID" value="NZ_BAABBN010000007.1"/>
</dbReference>
<organism evidence="5 6">
    <name type="scientific">Litoribacillus peritrichatus</name>
    <dbReference type="NCBI Taxonomy" id="718191"/>
    <lineage>
        <taxon>Bacteria</taxon>
        <taxon>Pseudomonadati</taxon>
        <taxon>Pseudomonadota</taxon>
        <taxon>Gammaproteobacteria</taxon>
        <taxon>Oceanospirillales</taxon>
        <taxon>Oceanospirillaceae</taxon>
        <taxon>Litoribacillus</taxon>
    </lineage>
</organism>
<comment type="caution">
    <text evidence="5">The sequence shown here is derived from an EMBL/GenBank/DDBJ whole genome shotgun (WGS) entry which is preliminary data.</text>
</comment>
<dbReference type="InterPro" id="IPR004525">
    <property type="entry name" value="EpmA"/>
</dbReference>
<dbReference type="Gene3D" id="3.30.930.10">
    <property type="entry name" value="Bira Bifunctional Protein, Domain 2"/>
    <property type="match status" value="1"/>
</dbReference>
<protein>
    <submittedName>
        <fullName evidence="5">EF-P lysine aminoacylase EpmA</fullName>
    </submittedName>
</protein>
<dbReference type="PROSITE" id="PS50862">
    <property type="entry name" value="AA_TRNA_LIGASE_II"/>
    <property type="match status" value="1"/>
</dbReference>
<name>A0ABP7MRZ4_9GAMM</name>
<evidence type="ECO:0000256" key="3">
    <source>
        <dbReference type="ARBA" id="ARBA00022840"/>
    </source>
</evidence>
<dbReference type="NCBIfam" id="TIGR00462">
    <property type="entry name" value="genX"/>
    <property type="match status" value="1"/>
</dbReference>
<evidence type="ECO:0000313" key="6">
    <source>
        <dbReference type="Proteomes" id="UP001501565"/>
    </source>
</evidence>
<evidence type="ECO:0000259" key="4">
    <source>
        <dbReference type="PROSITE" id="PS50862"/>
    </source>
</evidence>
<dbReference type="InterPro" id="IPR018149">
    <property type="entry name" value="Lys-tRNA-synth_II_C"/>
</dbReference>
<keyword evidence="6" id="KW-1185">Reference proteome</keyword>
<evidence type="ECO:0000313" key="5">
    <source>
        <dbReference type="EMBL" id="GAA3927311.1"/>
    </source>
</evidence>
<dbReference type="InterPro" id="IPR006195">
    <property type="entry name" value="aa-tRNA-synth_II"/>
</dbReference>
<dbReference type="Pfam" id="PF00152">
    <property type="entry name" value="tRNA-synt_2"/>
    <property type="match status" value="1"/>
</dbReference>
<dbReference type="EMBL" id="BAABBN010000007">
    <property type="protein sequence ID" value="GAA3927311.1"/>
    <property type="molecule type" value="Genomic_DNA"/>
</dbReference>
<keyword evidence="2" id="KW-0547">Nucleotide-binding</keyword>
<keyword evidence="1" id="KW-0436">Ligase</keyword>
<dbReference type="PANTHER" id="PTHR42918">
    <property type="entry name" value="LYSYL-TRNA SYNTHETASE"/>
    <property type="match status" value="1"/>
</dbReference>
<keyword evidence="3" id="KW-0067">ATP-binding</keyword>
<dbReference type="PRINTS" id="PR00982">
    <property type="entry name" value="TRNASYNTHLYS"/>
</dbReference>
<reference evidence="6" key="1">
    <citation type="journal article" date="2019" name="Int. J. Syst. Evol. Microbiol.">
        <title>The Global Catalogue of Microorganisms (GCM) 10K type strain sequencing project: providing services to taxonomists for standard genome sequencing and annotation.</title>
        <authorList>
            <consortium name="The Broad Institute Genomics Platform"/>
            <consortium name="The Broad Institute Genome Sequencing Center for Infectious Disease"/>
            <person name="Wu L."/>
            <person name="Ma J."/>
        </authorList>
    </citation>
    <scope>NUCLEOTIDE SEQUENCE [LARGE SCALE GENOMIC DNA]</scope>
    <source>
        <strain evidence="6">JCM 17551</strain>
    </source>
</reference>
<dbReference type="SUPFAM" id="SSF55681">
    <property type="entry name" value="Class II aaRS and biotin synthetases"/>
    <property type="match status" value="1"/>
</dbReference>
<dbReference type="InterPro" id="IPR045864">
    <property type="entry name" value="aa-tRNA-synth_II/BPL/LPL"/>
</dbReference>
<feature type="domain" description="Aminoacyl-transfer RNA synthetases class-II family profile" evidence="4">
    <location>
        <begin position="25"/>
        <end position="323"/>
    </location>
</feature>
<dbReference type="Proteomes" id="UP001501565">
    <property type="component" value="Unassembled WGS sequence"/>
</dbReference>
<dbReference type="NCBIfam" id="NF006828">
    <property type="entry name" value="PRK09350.1"/>
    <property type="match status" value="1"/>
</dbReference>
<accession>A0ABP7MRZ4</accession>
<gene>
    <name evidence="5" type="primary">epmA</name>
    <name evidence="5" type="ORF">GCM10022277_24480</name>
</gene>
<evidence type="ECO:0000256" key="1">
    <source>
        <dbReference type="ARBA" id="ARBA00022598"/>
    </source>
</evidence>
<dbReference type="PANTHER" id="PTHR42918:SF6">
    <property type="entry name" value="ELONGATION FACTOR P--(R)-BETA-LYSINE LIGASE"/>
    <property type="match status" value="1"/>
</dbReference>
<proteinExistence type="predicted"/>